<dbReference type="InterPro" id="IPR029063">
    <property type="entry name" value="SAM-dependent_MTases_sf"/>
</dbReference>
<dbReference type="Gene3D" id="3.40.50.150">
    <property type="entry name" value="Vaccinia Virus protein VP39"/>
    <property type="match status" value="1"/>
</dbReference>
<dbReference type="EMBL" id="CP059572">
    <property type="protein sequence ID" value="QXJ25959.1"/>
    <property type="molecule type" value="Genomic_DNA"/>
</dbReference>
<reference evidence="4" key="1">
    <citation type="submission" date="2020-07" db="EMBL/GenBank/DDBJ databases">
        <authorList>
            <person name="Tarantini F.S."/>
            <person name="Hong K.W."/>
            <person name="Chan K.G."/>
        </authorList>
    </citation>
    <scope>NUCLEOTIDE SEQUENCE</scope>
    <source>
        <strain evidence="4">32-07</strain>
    </source>
</reference>
<keyword evidence="5" id="KW-1185">Reference proteome</keyword>
<accession>A0ABX8R6R9</accession>
<protein>
    <submittedName>
        <fullName evidence="4">DNA cytosine methyltransferase</fullName>
    </submittedName>
</protein>
<keyword evidence="1 4" id="KW-0489">Methyltransferase</keyword>
<proteinExistence type="predicted"/>
<dbReference type="GO" id="GO:0008168">
    <property type="term" value="F:methyltransferase activity"/>
    <property type="evidence" value="ECO:0007669"/>
    <property type="project" value="UniProtKB-KW"/>
</dbReference>
<sequence>MTVPAQRPASTGRGLRRKAHAGDVIDEEIMGIESTHLLAGGGGDMAGFVEAGTRPVIAVNHMRACIDTVRANWPWVRGLVEDVARLDMHAMPRSPVLVASPICTEGSPSGRRSTASQRTDPWTKTRMTAWCLVRYAEVHRPEVVCGENVLDFATRWELFAGWLHVFELMGYTAQIVSVNAAHLSGPGNPAAPQLRDRLLFVLTRRGIDIDLEVRPDVLCPACGPVQGRRLWKRSARRYAGHLVGAYGRARGAYYYVCPKIGCGLACEPVTRPIRPGIDWSRPLTLVGDGRPHRKTRTPYADRTRAGIQAGLGTLQGAPFLAITRKHGGVVGLDGPIPAVTGQGNHHMLVVPGADGTVDGCGVRMLGTAEKAYAQRFTPAHRWVLTRTSADTRIRDIGGLLTGNAVSVNVAHWLAERIGHALAA</sequence>
<evidence type="ECO:0000313" key="5">
    <source>
        <dbReference type="Proteomes" id="UP001049518"/>
    </source>
</evidence>
<evidence type="ECO:0000256" key="2">
    <source>
        <dbReference type="ARBA" id="ARBA00022679"/>
    </source>
</evidence>
<dbReference type="InterPro" id="IPR001525">
    <property type="entry name" value="C5_MeTfrase"/>
</dbReference>
<organism evidence="4 5">
    <name type="scientific">Actinomadura graeca</name>
    <dbReference type="NCBI Taxonomy" id="2750812"/>
    <lineage>
        <taxon>Bacteria</taxon>
        <taxon>Bacillati</taxon>
        <taxon>Actinomycetota</taxon>
        <taxon>Actinomycetes</taxon>
        <taxon>Streptosporangiales</taxon>
        <taxon>Thermomonosporaceae</taxon>
        <taxon>Actinomadura</taxon>
    </lineage>
</organism>
<dbReference type="GO" id="GO:0032259">
    <property type="term" value="P:methylation"/>
    <property type="evidence" value="ECO:0007669"/>
    <property type="project" value="UniProtKB-KW"/>
</dbReference>
<evidence type="ECO:0000313" key="4">
    <source>
        <dbReference type="EMBL" id="QXJ25959.1"/>
    </source>
</evidence>
<gene>
    <name evidence="4" type="ORF">AGRA3207_007528</name>
</gene>
<keyword evidence="2" id="KW-0808">Transferase</keyword>
<dbReference type="Proteomes" id="UP001049518">
    <property type="component" value="Chromosome"/>
</dbReference>
<name>A0ABX8R6R9_9ACTN</name>
<evidence type="ECO:0000256" key="1">
    <source>
        <dbReference type="ARBA" id="ARBA00022603"/>
    </source>
</evidence>
<keyword evidence="3" id="KW-0680">Restriction system</keyword>
<dbReference type="Pfam" id="PF00145">
    <property type="entry name" value="DNA_methylase"/>
    <property type="match status" value="1"/>
</dbReference>
<evidence type="ECO:0000256" key="3">
    <source>
        <dbReference type="ARBA" id="ARBA00022747"/>
    </source>
</evidence>
<dbReference type="RefSeq" id="WP_231332172.1">
    <property type="nucleotide sequence ID" value="NZ_CP059572.1"/>
</dbReference>
<dbReference type="SUPFAM" id="SSF53335">
    <property type="entry name" value="S-adenosyl-L-methionine-dependent methyltransferases"/>
    <property type="match status" value="1"/>
</dbReference>